<evidence type="ECO:0000259" key="6">
    <source>
        <dbReference type="Pfam" id="PF22482"/>
    </source>
</evidence>
<dbReference type="EMBL" id="NMVO01000015">
    <property type="protein sequence ID" value="OYO11561.1"/>
    <property type="molecule type" value="Genomic_DNA"/>
</dbReference>
<evidence type="ECO:0000259" key="5">
    <source>
        <dbReference type="Pfam" id="PF13404"/>
    </source>
</evidence>
<dbReference type="Pfam" id="PF22482">
    <property type="entry name" value="AsnC_trans_reg_3"/>
    <property type="match status" value="1"/>
</dbReference>
<dbReference type="GO" id="GO:0043200">
    <property type="term" value="P:response to amino acid"/>
    <property type="evidence" value="ECO:0007669"/>
    <property type="project" value="TreeGrafter"/>
</dbReference>
<feature type="domain" description="Transcriptional regulatory protein PF0864-like C-terminal" evidence="6">
    <location>
        <begin position="266"/>
        <end position="318"/>
    </location>
</feature>
<dbReference type="GO" id="GO:0005829">
    <property type="term" value="C:cytosol"/>
    <property type="evidence" value="ECO:0007669"/>
    <property type="project" value="TreeGrafter"/>
</dbReference>
<dbReference type="Gene3D" id="3.30.70.920">
    <property type="match status" value="2"/>
</dbReference>
<evidence type="ECO:0000256" key="2">
    <source>
        <dbReference type="ARBA" id="ARBA00023125"/>
    </source>
</evidence>
<proteinExistence type="predicted"/>
<dbReference type="Pfam" id="PF13412">
    <property type="entry name" value="HTH_24"/>
    <property type="match status" value="1"/>
</dbReference>
<dbReference type="AlphaFoldDB" id="A0A255G7P5"/>
<dbReference type="InterPro" id="IPR054609">
    <property type="entry name" value="PF0864-like_C"/>
</dbReference>
<dbReference type="Pfam" id="PF13404">
    <property type="entry name" value="HTH_AsnC-type"/>
    <property type="match status" value="1"/>
</dbReference>
<evidence type="ECO:0000259" key="4">
    <source>
        <dbReference type="Pfam" id="PF01037"/>
    </source>
</evidence>
<dbReference type="PANTHER" id="PTHR30154">
    <property type="entry name" value="LEUCINE-RESPONSIVE REGULATORY PROTEIN"/>
    <property type="match status" value="1"/>
</dbReference>
<organism evidence="7 8">
    <name type="scientific">Enemella evansiae</name>
    <dbReference type="NCBI Taxonomy" id="2016499"/>
    <lineage>
        <taxon>Bacteria</taxon>
        <taxon>Bacillati</taxon>
        <taxon>Actinomycetota</taxon>
        <taxon>Actinomycetes</taxon>
        <taxon>Propionibacteriales</taxon>
        <taxon>Propionibacteriaceae</taxon>
        <taxon>Enemella</taxon>
    </lineage>
</organism>
<dbReference type="InterPro" id="IPR019888">
    <property type="entry name" value="Tscrpt_reg_AsnC-like"/>
</dbReference>
<dbReference type="SMART" id="SM00344">
    <property type="entry name" value="HTH_ASNC"/>
    <property type="match status" value="2"/>
</dbReference>
<feature type="domain" description="Transcription regulator AsnC/Lrp ligand binding" evidence="4">
    <location>
        <begin position="75"/>
        <end position="145"/>
    </location>
</feature>
<dbReference type="Pfam" id="PF01037">
    <property type="entry name" value="AsnC_trans_reg"/>
    <property type="match status" value="1"/>
</dbReference>
<dbReference type="SUPFAM" id="SSF46785">
    <property type="entry name" value="Winged helix' DNA-binding domain"/>
    <property type="match status" value="2"/>
</dbReference>
<feature type="domain" description="HTH asnC-type" evidence="5">
    <location>
        <begin position="12"/>
        <end position="50"/>
    </location>
</feature>
<dbReference type="InterPro" id="IPR036390">
    <property type="entry name" value="WH_DNA-bd_sf"/>
</dbReference>
<dbReference type="SUPFAM" id="SSF54909">
    <property type="entry name" value="Dimeric alpha+beta barrel"/>
    <property type="match status" value="2"/>
</dbReference>
<name>A0A255G7P5_9ACTN</name>
<keyword evidence="8" id="KW-1185">Reference proteome</keyword>
<reference evidence="7 8" key="1">
    <citation type="submission" date="2017-07" db="EMBL/GenBank/DDBJ databases">
        <title>Draft whole genome sequences of clinical Proprionibacteriaceae strains.</title>
        <authorList>
            <person name="Bernier A.-M."/>
            <person name="Bernard K."/>
            <person name="Domingo M.-C."/>
        </authorList>
    </citation>
    <scope>NUCLEOTIDE SEQUENCE [LARGE SCALE GENOMIC DNA]</scope>
    <source>
        <strain evidence="7 8">NML 030167</strain>
    </source>
</reference>
<evidence type="ECO:0008006" key="9">
    <source>
        <dbReference type="Google" id="ProtNLM"/>
    </source>
</evidence>
<evidence type="ECO:0000313" key="8">
    <source>
        <dbReference type="Proteomes" id="UP000215896"/>
    </source>
</evidence>
<dbReference type="Gene3D" id="1.10.10.10">
    <property type="entry name" value="Winged helix-like DNA-binding domain superfamily/Winged helix DNA-binding domain"/>
    <property type="match status" value="2"/>
</dbReference>
<keyword evidence="1" id="KW-0805">Transcription regulation</keyword>
<dbReference type="InterPro" id="IPR036388">
    <property type="entry name" value="WH-like_DNA-bd_sf"/>
</dbReference>
<evidence type="ECO:0000256" key="3">
    <source>
        <dbReference type="ARBA" id="ARBA00023163"/>
    </source>
</evidence>
<dbReference type="InterPro" id="IPR019887">
    <property type="entry name" value="Tscrpt_reg_AsnC/Lrp_C"/>
</dbReference>
<gene>
    <name evidence="7" type="ORF">CGZ94_14090</name>
</gene>
<dbReference type="Proteomes" id="UP000215896">
    <property type="component" value="Unassembled WGS sequence"/>
</dbReference>
<evidence type="ECO:0000256" key="1">
    <source>
        <dbReference type="ARBA" id="ARBA00023015"/>
    </source>
</evidence>
<keyword evidence="3" id="KW-0804">Transcription</keyword>
<dbReference type="InterPro" id="IPR011008">
    <property type="entry name" value="Dimeric_a/b-barrel"/>
</dbReference>
<evidence type="ECO:0000313" key="7">
    <source>
        <dbReference type="EMBL" id="OYO11561.1"/>
    </source>
</evidence>
<sequence length="334" mass="35859">MFLNETAPQVNELDKRIVGALLAHPRATNAQLADAAITSPATVSRRVTRLLTDRTLWVTGVLDDRKTQGAKSLFVRLRCGPGNARTIAERLAQWPECGSVKLLTGSVDAVAEISYTTQDHLLDLTMEQLPAMEGVRAIWSNQVIRRYATPHQWAPALLPAETIAELRALRADRWDDGTLDDAALSVGPVATRVAATLRRDGRKGWQQIARECGISAATARHHVEALMASGALRMRTVIEPEAIGARVNAFVWLNVVPTKLGAAGAILARHPDVLMIAATTGDRNLCGEIAVASEAGLYDFISQTIGSLPGLQHADVAISLLSLKRAGQVIEPGG</sequence>
<dbReference type="InterPro" id="IPR000485">
    <property type="entry name" value="AsnC-type_HTH_dom"/>
</dbReference>
<accession>A0A255G7P5</accession>
<comment type="caution">
    <text evidence="7">The sequence shown here is derived from an EMBL/GenBank/DDBJ whole genome shotgun (WGS) entry which is preliminary data.</text>
</comment>
<dbReference type="GO" id="GO:0043565">
    <property type="term" value="F:sequence-specific DNA binding"/>
    <property type="evidence" value="ECO:0007669"/>
    <property type="project" value="InterPro"/>
</dbReference>
<protein>
    <recommendedName>
        <fullName evidence="9">Lrp/AsnC family transcriptional regulator</fullName>
    </recommendedName>
</protein>
<keyword evidence="2" id="KW-0238">DNA-binding</keyword>
<dbReference type="PANTHER" id="PTHR30154:SF34">
    <property type="entry name" value="TRANSCRIPTIONAL REGULATOR AZLB"/>
    <property type="match status" value="1"/>
</dbReference>